<evidence type="ECO:0000313" key="2">
    <source>
        <dbReference type="Proteomes" id="UP000032141"/>
    </source>
</evidence>
<sequence>MESDIDSTGAVARFLSWSIRIGYSSFWRFLCKRFQKSFQDQGLWRQHTRTWRIYRQNGLPNGYGDFCIHLHTIVHCSPGL</sequence>
<dbReference type="EnsemblPlants" id="Bo1g046680.1">
    <property type="protein sequence ID" value="Bo1g046680.1"/>
    <property type="gene ID" value="Bo1g046680"/>
</dbReference>
<accession>A0A0D3A6R5</accession>
<keyword evidence="2" id="KW-1185">Reference proteome</keyword>
<reference evidence="1 2" key="1">
    <citation type="journal article" date="2014" name="Genome Biol.">
        <title>Transcriptome and methylome profiling reveals relics of genome dominance in the mesopolyploid Brassica oleracea.</title>
        <authorList>
            <person name="Parkin I.A."/>
            <person name="Koh C."/>
            <person name="Tang H."/>
            <person name="Robinson S.J."/>
            <person name="Kagale S."/>
            <person name="Clarke W.E."/>
            <person name="Town C.D."/>
            <person name="Nixon J."/>
            <person name="Krishnakumar V."/>
            <person name="Bidwell S.L."/>
            <person name="Denoeud F."/>
            <person name="Belcram H."/>
            <person name="Links M.G."/>
            <person name="Just J."/>
            <person name="Clarke C."/>
            <person name="Bender T."/>
            <person name="Huebert T."/>
            <person name="Mason A.S."/>
            <person name="Pires J.C."/>
            <person name="Barker G."/>
            <person name="Moore J."/>
            <person name="Walley P.G."/>
            <person name="Manoli S."/>
            <person name="Batley J."/>
            <person name="Edwards D."/>
            <person name="Nelson M.N."/>
            <person name="Wang X."/>
            <person name="Paterson A.H."/>
            <person name="King G."/>
            <person name="Bancroft I."/>
            <person name="Chalhoub B."/>
            <person name="Sharpe A.G."/>
        </authorList>
    </citation>
    <scope>NUCLEOTIDE SEQUENCE</scope>
    <source>
        <strain evidence="1 2">cv. TO1000</strain>
    </source>
</reference>
<proteinExistence type="predicted"/>
<protein>
    <submittedName>
        <fullName evidence="1">Uncharacterized protein</fullName>
    </submittedName>
</protein>
<organism evidence="1 2">
    <name type="scientific">Brassica oleracea var. oleracea</name>
    <dbReference type="NCBI Taxonomy" id="109376"/>
    <lineage>
        <taxon>Eukaryota</taxon>
        <taxon>Viridiplantae</taxon>
        <taxon>Streptophyta</taxon>
        <taxon>Embryophyta</taxon>
        <taxon>Tracheophyta</taxon>
        <taxon>Spermatophyta</taxon>
        <taxon>Magnoliopsida</taxon>
        <taxon>eudicotyledons</taxon>
        <taxon>Gunneridae</taxon>
        <taxon>Pentapetalae</taxon>
        <taxon>rosids</taxon>
        <taxon>malvids</taxon>
        <taxon>Brassicales</taxon>
        <taxon>Brassicaceae</taxon>
        <taxon>Brassiceae</taxon>
        <taxon>Brassica</taxon>
    </lineage>
</organism>
<dbReference type="Proteomes" id="UP000032141">
    <property type="component" value="Chromosome C1"/>
</dbReference>
<dbReference type="Gramene" id="Bo1g046680.1">
    <property type="protein sequence ID" value="Bo1g046680.1"/>
    <property type="gene ID" value="Bo1g046680"/>
</dbReference>
<dbReference type="AlphaFoldDB" id="A0A0D3A6R5"/>
<reference evidence="1" key="2">
    <citation type="submission" date="2015-03" db="UniProtKB">
        <authorList>
            <consortium name="EnsemblPlants"/>
        </authorList>
    </citation>
    <scope>IDENTIFICATION</scope>
</reference>
<dbReference type="HOGENOM" id="CLU_2593053_0_0_1"/>
<name>A0A0D3A6R5_BRAOL</name>
<evidence type="ECO:0000313" key="1">
    <source>
        <dbReference type="EnsemblPlants" id="Bo1g046680.1"/>
    </source>
</evidence>